<dbReference type="PANTHER" id="PTHR43537:SF5">
    <property type="entry name" value="UXU OPERON TRANSCRIPTIONAL REGULATOR"/>
    <property type="match status" value="1"/>
</dbReference>
<dbReference type="AlphaFoldDB" id="A0A4Y7RAA7"/>
<comment type="caution">
    <text evidence="5">The sequence shown here is derived from an EMBL/GenBank/DDBJ whole genome shotgun (WGS) entry which is preliminary data.</text>
</comment>
<dbReference type="InterPro" id="IPR008920">
    <property type="entry name" value="TF_FadR/GntR_C"/>
</dbReference>
<dbReference type="SMART" id="SM00895">
    <property type="entry name" value="FCD"/>
    <property type="match status" value="1"/>
</dbReference>
<accession>A0A4Y7RAA7</accession>
<dbReference type="SUPFAM" id="SSF46785">
    <property type="entry name" value="Winged helix' DNA-binding domain"/>
    <property type="match status" value="1"/>
</dbReference>
<dbReference type="GO" id="GO:0003677">
    <property type="term" value="F:DNA binding"/>
    <property type="evidence" value="ECO:0007669"/>
    <property type="project" value="UniProtKB-KW"/>
</dbReference>
<dbReference type="SUPFAM" id="SSF48008">
    <property type="entry name" value="GntR ligand-binding domain-like"/>
    <property type="match status" value="1"/>
</dbReference>
<dbReference type="RefSeq" id="WP_190258600.1">
    <property type="nucleotide sequence ID" value="NZ_QFGA01000002.1"/>
</dbReference>
<dbReference type="InterPro" id="IPR036388">
    <property type="entry name" value="WH-like_DNA-bd_sf"/>
</dbReference>
<reference evidence="5 6" key="1">
    <citation type="journal article" date="2018" name="Environ. Microbiol.">
        <title>Novel energy conservation strategies and behaviour of Pelotomaculum schinkii driving syntrophic propionate catabolism.</title>
        <authorList>
            <person name="Hidalgo-Ahumada C.A.P."/>
            <person name="Nobu M.K."/>
            <person name="Narihiro T."/>
            <person name="Tamaki H."/>
            <person name="Liu W.T."/>
            <person name="Kamagata Y."/>
            <person name="Stams A.J.M."/>
            <person name="Imachi H."/>
            <person name="Sousa D.Z."/>
        </authorList>
    </citation>
    <scope>NUCLEOTIDE SEQUENCE [LARGE SCALE GENOMIC DNA]</scope>
    <source>
        <strain evidence="5 6">HH</strain>
    </source>
</reference>
<dbReference type="PANTHER" id="PTHR43537">
    <property type="entry name" value="TRANSCRIPTIONAL REGULATOR, GNTR FAMILY"/>
    <property type="match status" value="1"/>
</dbReference>
<evidence type="ECO:0000256" key="1">
    <source>
        <dbReference type="ARBA" id="ARBA00023015"/>
    </source>
</evidence>
<dbReference type="Proteomes" id="UP000298324">
    <property type="component" value="Unassembled WGS sequence"/>
</dbReference>
<dbReference type="Pfam" id="PF07729">
    <property type="entry name" value="FCD"/>
    <property type="match status" value="1"/>
</dbReference>
<proteinExistence type="predicted"/>
<evidence type="ECO:0000256" key="3">
    <source>
        <dbReference type="ARBA" id="ARBA00023163"/>
    </source>
</evidence>
<keyword evidence="3" id="KW-0804">Transcription</keyword>
<feature type="domain" description="HTH gntR-type" evidence="4">
    <location>
        <begin position="11"/>
        <end position="79"/>
    </location>
</feature>
<evidence type="ECO:0000313" key="6">
    <source>
        <dbReference type="Proteomes" id="UP000298324"/>
    </source>
</evidence>
<sequence>MPVELKPIKTKKIYEEIIYQVKKLVTDGTLRPGDKLMSEREMAEQLQVGRSAVREAFRALEALGIIEIRQGGGTFIREISTHSLAEALALTLMTQKYTSRELLELRKILEVEAAGLASLRHSKEDLVKMEATLKEMSEALLTGDLGQQADWNFHYVVAEAAHNSLLLRFMDSIADTRCRVLQAAREELYRTPGMPQQLLKDHHAIFEAIRAGRDRDARRAMYKHLVRVEKATLN</sequence>
<dbReference type="CDD" id="cd07377">
    <property type="entry name" value="WHTH_GntR"/>
    <property type="match status" value="1"/>
</dbReference>
<dbReference type="SMART" id="SM00345">
    <property type="entry name" value="HTH_GNTR"/>
    <property type="match status" value="1"/>
</dbReference>
<organism evidence="5 6">
    <name type="scientific">Pelotomaculum schinkii</name>
    <dbReference type="NCBI Taxonomy" id="78350"/>
    <lineage>
        <taxon>Bacteria</taxon>
        <taxon>Bacillati</taxon>
        <taxon>Bacillota</taxon>
        <taxon>Clostridia</taxon>
        <taxon>Eubacteriales</taxon>
        <taxon>Desulfotomaculaceae</taxon>
        <taxon>Pelotomaculum</taxon>
    </lineage>
</organism>
<dbReference type="Gene3D" id="1.20.120.530">
    <property type="entry name" value="GntR ligand-binding domain-like"/>
    <property type="match status" value="1"/>
</dbReference>
<protein>
    <submittedName>
        <fullName evidence="5">HTH-type transcriptional regulator LutR</fullName>
    </submittedName>
</protein>
<gene>
    <name evidence="5" type="primary">lutR</name>
    <name evidence="5" type="ORF">Psch_02957</name>
</gene>
<dbReference type="EMBL" id="QFGA01000002">
    <property type="protein sequence ID" value="TEB05915.1"/>
    <property type="molecule type" value="Genomic_DNA"/>
</dbReference>
<dbReference type="InterPro" id="IPR011711">
    <property type="entry name" value="GntR_C"/>
</dbReference>
<dbReference type="Pfam" id="PF00392">
    <property type="entry name" value="GntR"/>
    <property type="match status" value="1"/>
</dbReference>
<name>A0A4Y7RAA7_9FIRM</name>
<dbReference type="PROSITE" id="PS50949">
    <property type="entry name" value="HTH_GNTR"/>
    <property type="match status" value="1"/>
</dbReference>
<evidence type="ECO:0000256" key="2">
    <source>
        <dbReference type="ARBA" id="ARBA00023125"/>
    </source>
</evidence>
<evidence type="ECO:0000259" key="4">
    <source>
        <dbReference type="PROSITE" id="PS50949"/>
    </source>
</evidence>
<evidence type="ECO:0000313" key="5">
    <source>
        <dbReference type="EMBL" id="TEB05915.1"/>
    </source>
</evidence>
<keyword evidence="1" id="KW-0805">Transcription regulation</keyword>
<keyword evidence="2" id="KW-0238">DNA-binding</keyword>
<dbReference type="GO" id="GO:0003700">
    <property type="term" value="F:DNA-binding transcription factor activity"/>
    <property type="evidence" value="ECO:0007669"/>
    <property type="project" value="InterPro"/>
</dbReference>
<keyword evidence="6" id="KW-1185">Reference proteome</keyword>
<dbReference type="InterPro" id="IPR000524">
    <property type="entry name" value="Tscrpt_reg_HTH_GntR"/>
</dbReference>
<dbReference type="PRINTS" id="PR00035">
    <property type="entry name" value="HTHGNTR"/>
</dbReference>
<dbReference type="InterPro" id="IPR036390">
    <property type="entry name" value="WH_DNA-bd_sf"/>
</dbReference>
<dbReference type="Gene3D" id="1.10.10.10">
    <property type="entry name" value="Winged helix-like DNA-binding domain superfamily/Winged helix DNA-binding domain"/>
    <property type="match status" value="1"/>
</dbReference>